<evidence type="ECO:0000259" key="5">
    <source>
        <dbReference type="PROSITE" id="PS01124"/>
    </source>
</evidence>
<evidence type="ECO:0000256" key="1">
    <source>
        <dbReference type="ARBA" id="ARBA00023015"/>
    </source>
</evidence>
<keyword evidence="3" id="KW-0804">Transcription</keyword>
<keyword evidence="4" id="KW-0472">Membrane</keyword>
<keyword evidence="1" id="KW-0805">Transcription regulation</keyword>
<dbReference type="InterPro" id="IPR018062">
    <property type="entry name" value="HTH_AraC-typ_CS"/>
</dbReference>
<dbReference type="SMART" id="SM00342">
    <property type="entry name" value="HTH_ARAC"/>
    <property type="match status" value="1"/>
</dbReference>
<gene>
    <name evidence="6" type="ORF">GK047_14030</name>
</gene>
<evidence type="ECO:0000256" key="2">
    <source>
        <dbReference type="ARBA" id="ARBA00023125"/>
    </source>
</evidence>
<evidence type="ECO:0000256" key="3">
    <source>
        <dbReference type="ARBA" id="ARBA00023163"/>
    </source>
</evidence>
<feature type="transmembrane region" description="Helical" evidence="4">
    <location>
        <begin position="12"/>
        <end position="32"/>
    </location>
</feature>
<evidence type="ECO:0000256" key="4">
    <source>
        <dbReference type="SAM" id="Phobius"/>
    </source>
</evidence>
<proteinExistence type="predicted"/>
<feature type="transmembrane region" description="Helical" evidence="4">
    <location>
        <begin position="260"/>
        <end position="284"/>
    </location>
</feature>
<comment type="caution">
    <text evidence="6">The sequence shown here is derived from an EMBL/GenBank/DDBJ whole genome shotgun (WGS) entry which is preliminary data.</text>
</comment>
<sequence length="742" mass="87022">MKKNPWLRFFFSYLYIFLSIVLMLFLIFLYLIGSNAKEEAVNANRVYAQNVLKTFDDYLNNINQTVIRDILTNTKMQLFFNSNTDDTLANYELYSKLKDTMSTIHGIDSIYLYRTSDNKVLSDSFTVDLDDFEDKSFVETRMSNSEQVEWSSPRPFVYYTGNPSQQVVSLVKTVSFGNAHQGLIVVNMLAYSLQSTLNDLIKSDVHYAFFTDQEHVPLFTSHTTTTDLPIDTSYPYQSQLTHWTLNTGLKNRTIIHFLSLLSYSWLIFAGIVVISGIFMLFYVYRKNYKPIDVISNRIQLFIKKNTQLMEHDQFAFIESSIEKLITESEQYEKQAAENQIVKRNYFFRALISGTNRIHQLEWNHELRSMGVDNGSHSYLVLLIEMDEYDAFELTYNARDQTLLKFALRSAIQEISDQYTISLWNNWLFHNRLCHLIVLNPDKDVWPILRMCEQFNEWVEQFLKFTVTIGVGEVVDNFSAIPHSYDSAFEMLEMKAAVGQNRVISQETVIRSSNASQYESLESIRALIRHFIALKDNWEEALHSAFREMRANHLSRKAIASLADYLLYHLNREIKGLPENLQSIWYNELLPPLTNTIKHFDKIERLEQQYLITLKRMSEHIQAKREINPHYRDITAIKDYIERHYTDPSLSLNQVSDQFRLSPPYFSTMFKEIQGEKFIDFLTKLRMNKAKLLLETTEESIQDIALSVGYIHSFSFIRVFKKLEELTPGEYRKAILAQNKNKH</sequence>
<accession>A0A6G3ZYA6</accession>
<dbReference type="Pfam" id="PF17853">
    <property type="entry name" value="GGDEF_2"/>
    <property type="match status" value="1"/>
</dbReference>
<reference evidence="6" key="1">
    <citation type="submission" date="2020-02" db="EMBL/GenBank/DDBJ databases">
        <authorList>
            <person name="Shen X.-R."/>
            <person name="Zhang Y.-X."/>
        </authorList>
    </citation>
    <scope>NUCLEOTIDE SEQUENCE</scope>
    <source>
        <strain evidence="6">SYP-B3998</strain>
    </source>
</reference>
<dbReference type="EMBL" id="JAAIKC010000004">
    <property type="protein sequence ID" value="NEW07122.1"/>
    <property type="molecule type" value="Genomic_DNA"/>
</dbReference>
<dbReference type="SUPFAM" id="SSF46689">
    <property type="entry name" value="Homeodomain-like"/>
    <property type="match status" value="1"/>
</dbReference>
<dbReference type="Gene3D" id="1.10.10.60">
    <property type="entry name" value="Homeodomain-like"/>
    <property type="match status" value="2"/>
</dbReference>
<dbReference type="PANTHER" id="PTHR43280">
    <property type="entry name" value="ARAC-FAMILY TRANSCRIPTIONAL REGULATOR"/>
    <property type="match status" value="1"/>
</dbReference>
<keyword evidence="4" id="KW-0812">Transmembrane</keyword>
<dbReference type="AlphaFoldDB" id="A0A6G3ZYA6"/>
<feature type="domain" description="HTH araC/xylS-type" evidence="5">
    <location>
        <begin position="634"/>
        <end position="733"/>
    </location>
</feature>
<evidence type="ECO:0000313" key="6">
    <source>
        <dbReference type="EMBL" id="NEW07122.1"/>
    </source>
</evidence>
<dbReference type="InterPro" id="IPR009057">
    <property type="entry name" value="Homeodomain-like_sf"/>
</dbReference>
<dbReference type="PROSITE" id="PS00041">
    <property type="entry name" value="HTH_ARAC_FAMILY_1"/>
    <property type="match status" value="1"/>
</dbReference>
<dbReference type="PANTHER" id="PTHR43280:SF28">
    <property type="entry name" value="HTH-TYPE TRANSCRIPTIONAL ACTIVATOR RHAS"/>
    <property type="match status" value="1"/>
</dbReference>
<dbReference type="Pfam" id="PF12833">
    <property type="entry name" value="HTH_18"/>
    <property type="match status" value="1"/>
</dbReference>
<dbReference type="GO" id="GO:0003700">
    <property type="term" value="F:DNA-binding transcription factor activity"/>
    <property type="evidence" value="ECO:0007669"/>
    <property type="project" value="InterPro"/>
</dbReference>
<dbReference type="PROSITE" id="PS01124">
    <property type="entry name" value="HTH_ARAC_FAMILY_2"/>
    <property type="match status" value="1"/>
</dbReference>
<keyword evidence="4" id="KW-1133">Transmembrane helix</keyword>
<dbReference type="InterPro" id="IPR041522">
    <property type="entry name" value="CdaR_GGDEF"/>
</dbReference>
<protein>
    <submittedName>
        <fullName evidence="6">Helix-turn-helix transcriptional regulator</fullName>
    </submittedName>
</protein>
<organism evidence="6">
    <name type="scientific">Paenibacillus sp. SYP-B3998</name>
    <dbReference type="NCBI Taxonomy" id="2678564"/>
    <lineage>
        <taxon>Bacteria</taxon>
        <taxon>Bacillati</taxon>
        <taxon>Bacillota</taxon>
        <taxon>Bacilli</taxon>
        <taxon>Bacillales</taxon>
        <taxon>Paenibacillaceae</taxon>
        <taxon>Paenibacillus</taxon>
    </lineage>
</organism>
<dbReference type="InterPro" id="IPR018060">
    <property type="entry name" value="HTH_AraC"/>
</dbReference>
<keyword evidence="2" id="KW-0238">DNA-binding</keyword>
<dbReference type="RefSeq" id="WP_163947454.1">
    <property type="nucleotide sequence ID" value="NZ_JAAIKC010000004.1"/>
</dbReference>
<dbReference type="GO" id="GO:0043565">
    <property type="term" value="F:sequence-specific DNA binding"/>
    <property type="evidence" value="ECO:0007669"/>
    <property type="project" value="InterPro"/>
</dbReference>
<name>A0A6G3ZYA6_9BACL</name>